<dbReference type="InterPro" id="IPR050491">
    <property type="entry name" value="AmpC-like"/>
</dbReference>
<dbReference type="KEGG" id="cil:EG358_07565"/>
<dbReference type="PANTHER" id="PTHR46825">
    <property type="entry name" value="D-ALANYL-D-ALANINE-CARBOXYPEPTIDASE/ENDOPEPTIDASE AMPH"/>
    <property type="match status" value="1"/>
</dbReference>
<dbReference type="SUPFAM" id="SSF56601">
    <property type="entry name" value="beta-lactamase/transpeptidase-like"/>
    <property type="match status" value="1"/>
</dbReference>
<dbReference type="InterPro" id="IPR001466">
    <property type="entry name" value="Beta-lactam-related"/>
</dbReference>
<accession>A0A381FC32</accession>
<dbReference type="RefSeq" id="WP_076562288.1">
    <property type="nucleotide sequence ID" value="NZ_CP033929.1"/>
</dbReference>
<keyword evidence="3" id="KW-0378">Hydrolase</keyword>
<feature type="domain" description="Beta-lactamase-related" evidence="2">
    <location>
        <begin position="149"/>
        <end position="434"/>
    </location>
</feature>
<dbReference type="PANTHER" id="PTHR46825:SF9">
    <property type="entry name" value="BETA-LACTAMASE-RELATED DOMAIN-CONTAINING PROTEIN"/>
    <property type="match status" value="1"/>
</dbReference>
<keyword evidence="3" id="KW-0645">Protease</keyword>
<evidence type="ECO:0000313" key="5">
    <source>
        <dbReference type="Proteomes" id="UP000185725"/>
    </source>
</evidence>
<feature type="chain" id="PRO_5016590901" evidence="1">
    <location>
        <begin position="20"/>
        <end position="462"/>
    </location>
</feature>
<dbReference type="Proteomes" id="UP000255231">
    <property type="component" value="Unassembled WGS sequence"/>
</dbReference>
<dbReference type="GO" id="GO:0004180">
    <property type="term" value="F:carboxypeptidase activity"/>
    <property type="evidence" value="ECO:0007669"/>
    <property type="project" value="UniProtKB-KW"/>
</dbReference>
<proteinExistence type="predicted"/>
<dbReference type="InterPro" id="IPR012338">
    <property type="entry name" value="Beta-lactam/transpept-like"/>
</dbReference>
<dbReference type="AlphaFoldDB" id="A0A381FC32"/>
<dbReference type="Gene3D" id="3.40.710.10">
    <property type="entry name" value="DD-peptidase/beta-lactamase superfamily"/>
    <property type="match status" value="1"/>
</dbReference>
<keyword evidence="5" id="KW-1185">Reference proteome</keyword>
<evidence type="ECO:0000313" key="6">
    <source>
        <dbReference type="Proteomes" id="UP000255231"/>
    </source>
</evidence>
<evidence type="ECO:0000313" key="4">
    <source>
        <dbReference type="EMBL" id="SUX43632.1"/>
    </source>
</evidence>
<organism evidence="4 6">
    <name type="scientific">Chryseobacterium indoltheticum</name>
    <dbReference type="NCBI Taxonomy" id="254"/>
    <lineage>
        <taxon>Bacteria</taxon>
        <taxon>Pseudomonadati</taxon>
        <taxon>Bacteroidota</taxon>
        <taxon>Flavobacteriia</taxon>
        <taxon>Flavobacteriales</taxon>
        <taxon>Weeksellaceae</taxon>
        <taxon>Chryseobacterium group</taxon>
        <taxon>Chryseobacterium</taxon>
    </lineage>
</organism>
<feature type="signal peptide" evidence="1">
    <location>
        <begin position="1"/>
        <end position="19"/>
    </location>
</feature>
<dbReference type="EMBL" id="FTMF01000015">
    <property type="protein sequence ID" value="SIR22574.1"/>
    <property type="molecule type" value="Genomic_DNA"/>
</dbReference>
<dbReference type="EMBL" id="UFVS01000001">
    <property type="protein sequence ID" value="SUX43632.1"/>
    <property type="molecule type" value="Genomic_DNA"/>
</dbReference>
<dbReference type="OrthoDB" id="9793489at2"/>
<evidence type="ECO:0000259" key="2">
    <source>
        <dbReference type="Pfam" id="PF00144"/>
    </source>
</evidence>
<sequence>MKNKFLLFFCFLIFNSVFAQQIVGSWMGELEIQGNKLPLIINIQKEKDGYKSTLDSPLQGAEGIPIDKTSFVNNELSFEHTAMNAKFKGTMKSSEIIGTFTQNGMVLPLTLKPFDKTKNKDKTLEVIKLSNMAESLKKIDDFVSYLEKNNALAGEISIFKDGKEIYAKNFGEKNLPDFKNANELFQIGSISKTMTAIMIFKLIEKKQLNLTDKLSLFFPQIPGSDKITISQLLSHSAGLGDYVQGKNDARWLTKKATEQQIIERIIEQGLLFDPGSNQQYSNSGYYLLSKILEKISKKSYAENLNESIIKPLQLKQFHTAGQKPANVYKPYSYDTKWNLINDFDFNNVVGVGDIATTPNNLNLIINSIFDRKLVSEESLKMMIPDENRFGRGLAIVPFHSKIFVGHSGGTYGTNSLMIYNGEDNLSISYSLNADRLGIAGNEFAVAILSFLYGVDYEYPKIK</sequence>
<keyword evidence="1" id="KW-0732">Signal</keyword>
<name>A0A381FC32_9FLAO</name>
<dbReference type="GeneID" id="303673553"/>
<dbReference type="Proteomes" id="UP000185725">
    <property type="component" value="Unassembled WGS sequence"/>
</dbReference>
<gene>
    <name evidence="4" type="primary">pbpE_4</name>
    <name evidence="4" type="ORF">NCTC13560_02124</name>
    <name evidence="3" type="ORF">SAMN05421682_11527</name>
</gene>
<evidence type="ECO:0000256" key="1">
    <source>
        <dbReference type="SAM" id="SignalP"/>
    </source>
</evidence>
<dbReference type="Pfam" id="PF00144">
    <property type="entry name" value="Beta-lactamase"/>
    <property type="match status" value="1"/>
</dbReference>
<reference evidence="3 5" key="1">
    <citation type="submission" date="2017-01" db="EMBL/GenBank/DDBJ databases">
        <authorList>
            <person name="Varghese N."/>
            <person name="Submissions S."/>
        </authorList>
    </citation>
    <scope>NUCLEOTIDE SEQUENCE [LARGE SCALE GENOMIC DNA]</scope>
    <source>
        <strain evidence="3 5">ATCC 27950</strain>
    </source>
</reference>
<keyword evidence="3" id="KW-0121">Carboxypeptidase</keyword>
<evidence type="ECO:0000313" key="3">
    <source>
        <dbReference type="EMBL" id="SIR22574.1"/>
    </source>
</evidence>
<protein>
    <submittedName>
        <fullName evidence="3">D-alanyl-D-alanine carboxypeptidase</fullName>
    </submittedName>
    <submittedName>
        <fullName evidence="4">Penicillin-binding protein E</fullName>
    </submittedName>
</protein>
<reference evidence="4 6" key="2">
    <citation type="submission" date="2018-06" db="EMBL/GenBank/DDBJ databases">
        <authorList>
            <consortium name="Pathogen Informatics"/>
            <person name="Doyle S."/>
        </authorList>
    </citation>
    <scope>NUCLEOTIDE SEQUENCE [LARGE SCALE GENOMIC DNA]</scope>
    <source>
        <strain evidence="4 6">NCTC13560</strain>
    </source>
</reference>